<dbReference type="PATRIC" id="fig|1028800.3.peg.484"/>
<dbReference type="KEGG" id="ngg:RG540_CH04860"/>
<organism evidence="1 2">
    <name type="scientific">Neorhizobium galegae bv. orientalis str. HAMBI 540</name>
    <dbReference type="NCBI Taxonomy" id="1028800"/>
    <lineage>
        <taxon>Bacteria</taxon>
        <taxon>Pseudomonadati</taxon>
        <taxon>Pseudomonadota</taxon>
        <taxon>Alphaproteobacteria</taxon>
        <taxon>Hyphomicrobiales</taxon>
        <taxon>Rhizobiaceae</taxon>
        <taxon>Rhizobium/Agrobacterium group</taxon>
        <taxon>Neorhizobium</taxon>
    </lineage>
</organism>
<proteinExistence type="predicted"/>
<keyword evidence="2" id="KW-1185">Reference proteome</keyword>
<protein>
    <submittedName>
        <fullName evidence="1">Uncharacterized protein</fullName>
    </submittedName>
</protein>
<dbReference type="OrthoDB" id="8395118at2"/>
<reference evidence="2" key="1">
    <citation type="journal article" date="2014" name="BMC Genomics">
        <title>Genome sequencing of two Neorhizobium galegae strains reveals a noeT gene responsible for the unusual acetylation of the nodulation factors.</title>
        <authorList>
            <person name="Osterman J."/>
            <person name="Marsh J."/>
            <person name="Laine P.K."/>
            <person name="Zeng Z."/>
            <person name="Alatalo E."/>
            <person name="Sullivan J.T."/>
            <person name="Young J.P."/>
            <person name="Thomas-Oates J."/>
            <person name="Paulin L."/>
            <person name="Lindstrom K."/>
        </authorList>
    </citation>
    <scope>NUCLEOTIDE SEQUENCE [LARGE SCALE GENOMIC DNA]</scope>
    <source>
        <strain evidence="2">HAMBI 540</strain>
    </source>
</reference>
<gene>
    <name evidence="1" type="ORF">RG540_CH04860</name>
</gene>
<dbReference type="AlphaFoldDB" id="A0A068SKI9"/>
<name>A0A068SKI9_NEOGA</name>
<evidence type="ECO:0000313" key="1">
    <source>
        <dbReference type="EMBL" id="CDN46677.1"/>
    </source>
</evidence>
<accession>A0A068SKI9</accession>
<dbReference type="HOGENOM" id="CLU_2771647_0_0_5"/>
<dbReference type="eggNOG" id="ENOG50308ZH">
    <property type="taxonomic scope" value="Bacteria"/>
</dbReference>
<dbReference type="RefSeq" id="WP_038584173.1">
    <property type="nucleotide sequence ID" value="NZ_HG938353.1"/>
</dbReference>
<dbReference type="EMBL" id="HG938353">
    <property type="protein sequence ID" value="CDN46677.1"/>
    <property type="molecule type" value="Genomic_DNA"/>
</dbReference>
<sequence length="69" mass="7931">MPKKAARTLAFDTAVANEELEAAISYLEQKLNDASFRNEPVPFLAYRNRVIFQTTLDIRRGAQNRRGEF</sequence>
<evidence type="ECO:0000313" key="2">
    <source>
        <dbReference type="Proteomes" id="UP000028181"/>
    </source>
</evidence>
<dbReference type="Proteomes" id="UP000028181">
    <property type="component" value="Chromosome I"/>
</dbReference>
<dbReference type="GeneID" id="24255635"/>